<dbReference type="Proteomes" id="UP000276417">
    <property type="component" value="Chromosome 1"/>
</dbReference>
<gene>
    <name evidence="1" type="ORF">EHF33_03705</name>
</gene>
<reference evidence="1 2" key="1">
    <citation type="submission" date="2018-11" db="EMBL/GenBank/DDBJ databases">
        <title>Deinococcus shelandsis sp. nov., isolated from South Shetland Islands soil of Antarctica.</title>
        <authorList>
            <person name="Tian J."/>
        </authorList>
    </citation>
    <scope>NUCLEOTIDE SEQUENCE [LARGE SCALE GENOMIC DNA]</scope>
    <source>
        <strain evidence="1 2">S14-83T</strain>
    </source>
</reference>
<dbReference type="OrthoDB" id="72239at2"/>
<evidence type="ECO:0000313" key="2">
    <source>
        <dbReference type="Proteomes" id="UP000276417"/>
    </source>
</evidence>
<proteinExistence type="predicted"/>
<evidence type="ECO:0000313" key="1">
    <source>
        <dbReference type="EMBL" id="AZI41967.1"/>
    </source>
</evidence>
<name>A0A3G8YCM8_9DEIO</name>
<dbReference type="EMBL" id="CP034183">
    <property type="protein sequence ID" value="AZI41967.1"/>
    <property type="molecule type" value="Genomic_DNA"/>
</dbReference>
<dbReference type="KEGG" id="dph:EHF33_03705"/>
<protein>
    <submittedName>
        <fullName evidence="1">Uncharacterized protein</fullName>
    </submittedName>
</protein>
<dbReference type="RefSeq" id="WP_124868004.1">
    <property type="nucleotide sequence ID" value="NZ_CP034183.1"/>
</dbReference>
<dbReference type="AlphaFoldDB" id="A0A3G8YCM8"/>
<keyword evidence="2" id="KW-1185">Reference proteome</keyword>
<organism evidence="1 2">
    <name type="scientific">Deinococcus psychrotolerans</name>
    <dbReference type="NCBI Taxonomy" id="2489213"/>
    <lineage>
        <taxon>Bacteria</taxon>
        <taxon>Thermotogati</taxon>
        <taxon>Deinococcota</taxon>
        <taxon>Deinococci</taxon>
        <taxon>Deinococcales</taxon>
        <taxon>Deinococcaceae</taxon>
        <taxon>Deinococcus</taxon>
    </lineage>
</organism>
<accession>A0A3G8YCM8</accession>
<sequence>MQATEQAVIDAARDAMLAAAKAVGGSQLKAGVRWSGCPGGVGNQYMGGGVMKAPKGDTSLQLEAIRSAVVKAGFTDVTQVEGKVSVERDDINLTMGYRIFDHSWPISFRSKCYRYFKAEHQRVKASVYKDIEGLIP</sequence>